<protein>
    <submittedName>
        <fullName evidence="2">Heavy-metal-associated domain-containing protein</fullName>
    </submittedName>
</protein>
<keyword evidence="3" id="KW-1185">Reference proteome</keyword>
<dbReference type="InterPro" id="IPR006121">
    <property type="entry name" value="HMA_dom"/>
</dbReference>
<dbReference type="CDD" id="cd00371">
    <property type="entry name" value="HMA"/>
    <property type="match status" value="1"/>
</dbReference>
<organism evidence="2 3">
    <name type="scientific">Ectothiorhodospira magna</name>
    <dbReference type="NCBI Taxonomy" id="867345"/>
    <lineage>
        <taxon>Bacteria</taxon>
        <taxon>Pseudomonadati</taxon>
        <taxon>Pseudomonadota</taxon>
        <taxon>Gammaproteobacteria</taxon>
        <taxon>Chromatiales</taxon>
        <taxon>Ectothiorhodospiraceae</taxon>
        <taxon>Ectothiorhodospira</taxon>
    </lineage>
</organism>
<dbReference type="InterPro" id="IPR036163">
    <property type="entry name" value="HMA_dom_sf"/>
</dbReference>
<dbReference type="Pfam" id="PF00403">
    <property type="entry name" value="HMA"/>
    <property type="match status" value="1"/>
</dbReference>
<dbReference type="SUPFAM" id="SSF55008">
    <property type="entry name" value="HMA, heavy metal-associated domain"/>
    <property type="match status" value="1"/>
</dbReference>
<evidence type="ECO:0000259" key="1">
    <source>
        <dbReference type="Pfam" id="PF00403"/>
    </source>
</evidence>
<dbReference type="Gene3D" id="3.30.70.100">
    <property type="match status" value="1"/>
</dbReference>
<reference evidence="2 3" key="1">
    <citation type="submission" date="2016-10" db="EMBL/GenBank/DDBJ databases">
        <authorList>
            <person name="de Groot N.N."/>
        </authorList>
    </citation>
    <scope>NUCLEOTIDE SEQUENCE [LARGE SCALE GENOMIC DNA]</scope>
    <source>
        <strain evidence="2 3">B7-7</strain>
    </source>
</reference>
<dbReference type="GO" id="GO:0046872">
    <property type="term" value="F:metal ion binding"/>
    <property type="evidence" value="ECO:0007669"/>
    <property type="project" value="InterPro"/>
</dbReference>
<dbReference type="AlphaFoldDB" id="A0A1H8ZY19"/>
<dbReference type="OrthoDB" id="9131875at2"/>
<accession>A0A1H8ZY19</accession>
<dbReference type="Proteomes" id="UP000199496">
    <property type="component" value="Unassembled WGS sequence"/>
</dbReference>
<gene>
    <name evidence="2" type="ORF">SAMN05421693_103113</name>
</gene>
<dbReference type="RefSeq" id="WP_090203474.1">
    <property type="nucleotide sequence ID" value="NZ_FOFO01000003.1"/>
</dbReference>
<evidence type="ECO:0000313" key="3">
    <source>
        <dbReference type="Proteomes" id="UP000199496"/>
    </source>
</evidence>
<name>A0A1H8ZY19_9GAMM</name>
<dbReference type="EMBL" id="FOFO01000003">
    <property type="protein sequence ID" value="SEP69141.1"/>
    <property type="molecule type" value="Genomic_DNA"/>
</dbReference>
<sequence>MTHDDPLTQLLGQVRVVHHLRGRIRLKLDADLKALATAADIPDMEKMLSALPGVSSVRLNLLARSCVVTYDAEVIPMSAWEDFLRGQDTDAARTLSQIVHQARQTWTDALPG</sequence>
<proteinExistence type="predicted"/>
<dbReference type="STRING" id="867345.SAMN05421693_103113"/>
<feature type="domain" description="HMA" evidence="1">
    <location>
        <begin position="45"/>
        <end position="75"/>
    </location>
</feature>
<evidence type="ECO:0000313" key="2">
    <source>
        <dbReference type="EMBL" id="SEP69141.1"/>
    </source>
</evidence>